<evidence type="ECO:0000313" key="23">
    <source>
        <dbReference type="EMBL" id="KAL3652418.1"/>
    </source>
</evidence>
<dbReference type="InterPro" id="IPR018209">
    <property type="entry name" value="Pyrv_Knase_AS"/>
</dbReference>
<evidence type="ECO:0000313" key="24">
    <source>
        <dbReference type="Proteomes" id="UP001632038"/>
    </source>
</evidence>
<evidence type="ECO:0000256" key="17">
    <source>
        <dbReference type="ARBA" id="ARBA00023152"/>
    </source>
</evidence>
<dbReference type="PROSITE" id="PS00110">
    <property type="entry name" value="PYRUVATE_KINASE"/>
    <property type="match status" value="1"/>
</dbReference>
<evidence type="ECO:0000256" key="2">
    <source>
        <dbReference type="ARBA" id="ARBA00001958"/>
    </source>
</evidence>
<comment type="cofactor">
    <cofactor evidence="2">
        <name>K(+)</name>
        <dbReference type="ChEBI" id="CHEBI:29103"/>
    </cofactor>
</comment>
<dbReference type="InterPro" id="IPR015793">
    <property type="entry name" value="Pyrv_Knase_brl"/>
</dbReference>
<dbReference type="GO" id="GO:0005524">
    <property type="term" value="F:ATP binding"/>
    <property type="evidence" value="ECO:0007669"/>
    <property type="project" value="UniProtKB-KW"/>
</dbReference>
<dbReference type="GO" id="GO:0000287">
    <property type="term" value="F:magnesium ion binding"/>
    <property type="evidence" value="ECO:0007669"/>
    <property type="project" value="UniProtKB-ARBA"/>
</dbReference>
<dbReference type="InterPro" id="IPR040442">
    <property type="entry name" value="Pyrv_kinase-like_dom_sf"/>
</dbReference>
<evidence type="ECO:0000259" key="22">
    <source>
        <dbReference type="Pfam" id="PF02887"/>
    </source>
</evidence>
<dbReference type="InterPro" id="IPR011037">
    <property type="entry name" value="Pyrv_Knase-like_insert_dom_sf"/>
</dbReference>
<organism evidence="23 24">
    <name type="scientific">Castilleja foliolosa</name>
    <dbReference type="NCBI Taxonomy" id="1961234"/>
    <lineage>
        <taxon>Eukaryota</taxon>
        <taxon>Viridiplantae</taxon>
        <taxon>Streptophyta</taxon>
        <taxon>Embryophyta</taxon>
        <taxon>Tracheophyta</taxon>
        <taxon>Spermatophyta</taxon>
        <taxon>Magnoliopsida</taxon>
        <taxon>eudicotyledons</taxon>
        <taxon>Gunneridae</taxon>
        <taxon>Pentapetalae</taxon>
        <taxon>asterids</taxon>
        <taxon>lamiids</taxon>
        <taxon>Lamiales</taxon>
        <taxon>Orobanchaceae</taxon>
        <taxon>Pedicularideae</taxon>
        <taxon>Castillejinae</taxon>
        <taxon>Castilleja</taxon>
    </lineage>
</organism>
<evidence type="ECO:0000256" key="16">
    <source>
        <dbReference type="ARBA" id="ARBA00022958"/>
    </source>
</evidence>
<evidence type="ECO:0000256" key="9">
    <source>
        <dbReference type="ARBA" id="ARBA00022679"/>
    </source>
</evidence>
<keyword evidence="7" id="KW-0150">Chloroplast</keyword>
<evidence type="ECO:0000256" key="11">
    <source>
        <dbReference type="ARBA" id="ARBA00022741"/>
    </source>
</evidence>
<keyword evidence="9 20" id="KW-0808">Transferase</keyword>
<evidence type="ECO:0000256" key="5">
    <source>
        <dbReference type="ARBA" id="ARBA00008663"/>
    </source>
</evidence>
<keyword evidence="18" id="KW-0670">Pyruvate</keyword>
<protein>
    <recommendedName>
        <fullName evidence="6 20">Pyruvate kinase</fullName>
        <ecNumber evidence="6 20">2.7.1.40</ecNumber>
    </recommendedName>
</protein>
<comment type="caution">
    <text evidence="23">The sequence shown here is derived from an EMBL/GenBank/DDBJ whole genome shotgun (WGS) entry which is preliminary data.</text>
</comment>
<dbReference type="Gene3D" id="2.40.33.10">
    <property type="entry name" value="PK beta-barrel domain-like"/>
    <property type="match status" value="1"/>
</dbReference>
<dbReference type="Pfam" id="PF00224">
    <property type="entry name" value="PK"/>
    <property type="match status" value="1"/>
</dbReference>
<sequence length="571" mass="62067">MAQVVATRLIHGSFAGSPVSGAPGSRAEMPAKVLALAEKRSRRGGVHVSSPITARSTRAETEVVPVSPEDIPKVGEQMQYLQGLSQLGDISVGAWSKPTVRRKTNIVCTIGPSTDTREMIWKLAEAGMNVARLNMSHGDHASHQKVIDLVKEYNAQAKDNVIAIMLDTKGPEVRSGDLPQPIILEPGQEFTFTIQRGVGTSDCVSVNYDDFVNDVEAGDMLLVDGGMMSFLVKSKTKDSVKCEVVDGGELKSRRHLNVRGKSATLPSITDKDWDDIKFGVDNKVDFYAVSFVKDADVVHQLKNYLKDAGADIHVIVKIESADSIPNLHSIITASDGAMVARGDLGAELPIEEVPLLQEEIIRLCRSMGKAVIVATNMLESMIVHPTPTRAEVSDIAIAVKEGADAVMLSGETAHGKFPLKAVKVMHTVSLRTEASIVGAQTPPNLGRAFKNHMSEMFAFHATMMSNTLGTSIVVFTRTGFMAILLSHFRPSGTIFAFTNEKRVQQRLALYQGVCPLHMEFSDDAEETFAKALGLLHKQGMVKEGEPIALVQSGRQPIWRSQSTHNIQVRKV</sequence>
<dbReference type="PRINTS" id="PR01050">
    <property type="entry name" value="PYRUVTKNASE"/>
</dbReference>
<keyword evidence="11" id="KW-0547">Nucleotide-binding</keyword>
<evidence type="ECO:0000256" key="14">
    <source>
        <dbReference type="ARBA" id="ARBA00022842"/>
    </source>
</evidence>
<dbReference type="NCBIfam" id="TIGR01064">
    <property type="entry name" value="pyruv_kin"/>
    <property type="match status" value="1"/>
</dbReference>
<dbReference type="Gene3D" id="3.20.20.60">
    <property type="entry name" value="Phosphoenolpyruvate-binding domains"/>
    <property type="match status" value="1"/>
</dbReference>
<dbReference type="InterPro" id="IPR015813">
    <property type="entry name" value="Pyrv/PenolPyrv_kinase-like_dom"/>
</dbReference>
<dbReference type="PANTHER" id="PTHR11817">
    <property type="entry name" value="PYRUVATE KINASE"/>
    <property type="match status" value="1"/>
</dbReference>
<dbReference type="Pfam" id="PF02887">
    <property type="entry name" value="PK_C"/>
    <property type="match status" value="1"/>
</dbReference>
<dbReference type="InterPro" id="IPR015806">
    <property type="entry name" value="Pyrv_Knase_insert_dom_sf"/>
</dbReference>
<keyword evidence="13" id="KW-0067">ATP-binding</keyword>
<keyword evidence="16" id="KW-0630">Potassium</keyword>
<evidence type="ECO:0000256" key="19">
    <source>
        <dbReference type="ARBA" id="ARBA00048152"/>
    </source>
</evidence>
<dbReference type="EC" id="2.7.1.40" evidence="6 20"/>
<keyword evidence="8" id="KW-0934">Plastid</keyword>
<keyword evidence="24" id="KW-1185">Reference proteome</keyword>
<feature type="domain" description="Pyruvate kinase barrel" evidence="21">
    <location>
        <begin position="102"/>
        <end position="422"/>
    </location>
</feature>
<evidence type="ECO:0000256" key="1">
    <source>
        <dbReference type="ARBA" id="ARBA00001946"/>
    </source>
</evidence>
<keyword evidence="17 20" id="KW-0324">Glycolysis</keyword>
<dbReference type="InterPro" id="IPR001697">
    <property type="entry name" value="Pyr_Knase"/>
</dbReference>
<dbReference type="GO" id="GO:0016301">
    <property type="term" value="F:kinase activity"/>
    <property type="evidence" value="ECO:0007669"/>
    <property type="project" value="UniProtKB-KW"/>
</dbReference>
<evidence type="ECO:0000256" key="20">
    <source>
        <dbReference type="RuleBase" id="RU000504"/>
    </source>
</evidence>
<proteinExistence type="inferred from homology"/>
<comment type="subcellular location">
    <subcellularLocation>
        <location evidence="3">Plastid</location>
        <location evidence="3">Chloroplast</location>
    </subcellularLocation>
</comment>
<dbReference type="Proteomes" id="UP001632038">
    <property type="component" value="Unassembled WGS sequence"/>
</dbReference>
<feature type="domain" description="Pyruvate kinase C-terminal" evidence="22">
    <location>
        <begin position="463"/>
        <end position="552"/>
    </location>
</feature>
<dbReference type="SUPFAM" id="SSF52935">
    <property type="entry name" value="PK C-terminal domain-like"/>
    <property type="match status" value="1"/>
</dbReference>
<comment type="pathway">
    <text evidence="4 20">Carbohydrate degradation; glycolysis; pyruvate from D-glyceraldehyde 3-phosphate: step 5/5.</text>
</comment>
<dbReference type="Gene3D" id="3.40.1380.20">
    <property type="entry name" value="Pyruvate kinase, C-terminal domain"/>
    <property type="match status" value="1"/>
</dbReference>
<evidence type="ECO:0000256" key="3">
    <source>
        <dbReference type="ARBA" id="ARBA00004229"/>
    </source>
</evidence>
<dbReference type="GO" id="GO:0004743">
    <property type="term" value="F:pyruvate kinase activity"/>
    <property type="evidence" value="ECO:0007669"/>
    <property type="project" value="UniProtKB-EC"/>
</dbReference>
<evidence type="ECO:0000256" key="13">
    <source>
        <dbReference type="ARBA" id="ARBA00022840"/>
    </source>
</evidence>
<dbReference type="NCBIfam" id="NF004491">
    <property type="entry name" value="PRK05826.1"/>
    <property type="match status" value="1"/>
</dbReference>
<dbReference type="InterPro" id="IPR036918">
    <property type="entry name" value="Pyrv_Knase_C_sf"/>
</dbReference>
<comment type="cofactor">
    <cofactor evidence="1">
        <name>Mg(2+)</name>
        <dbReference type="ChEBI" id="CHEBI:18420"/>
    </cofactor>
</comment>
<evidence type="ECO:0000259" key="21">
    <source>
        <dbReference type="Pfam" id="PF00224"/>
    </source>
</evidence>
<dbReference type="AlphaFoldDB" id="A0ABD3EDB6"/>
<dbReference type="SUPFAM" id="SSF51621">
    <property type="entry name" value="Phosphoenolpyruvate/pyruvate domain"/>
    <property type="match status" value="1"/>
</dbReference>
<dbReference type="EMBL" id="JAVIJP010000005">
    <property type="protein sequence ID" value="KAL3652418.1"/>
    <property type="molecule type" value="Genomic_DNA"/>
</dbReference>
<comment type="similarity">
    <text evidence="5 20">Belongs to the pyruvate kinase family.</text>
</comment>
<dbReference type="GO" id="GO:0030955">
    <property type="term" value="F:potassium ion binding"/>
    <property type="evidence" value="ECO:0007669"/>
    <property type="project" value="UniProtKB-ARBA"/>
</dbReference>
<evidence type="ECO:0000256" key="10">
    <source>
        <dbReference type="ARBA" id="ARBA00022723"/>
    </source>
</evidence>
<evidence type="ECO:0000256" key="7">
    <source>
        <dbReference type="ARBA" id="ARBA00022528"/>
    </source>
</evidence>
<keyword evidence="15" id="KW-0809">Transit peptide</keyword>
<gene>
    <name evidence="23" type="ORF">CASFOL_002099</name>
</gene>
<evidence type="ECO:0000256" key="18">
    <source>
        <dbReference type="ARBA" id="ARBA00023317"/>
    </source>
</evidence>
<dbReference type="FunFam" id="3.20.20.60:FF:000025">
    <property type="entry name" value="Pyruvate kinase"/>
    <property type="match status" value="1"/>
</dbReference>
<dbReference type="GO" id="GO:0009570">
    <property type="term" value="C:chloroplast stroma"/>
    <property type="evidence" value="ECO:0007669"/>
    <property type="project" value="UniProtKB-ARBA"/>
</dbReference>
<evidence type="ECO:0000256" key="4">
    <source>
        <dbReference type="ARBA" id="ARBA00004997"/>
    </source>
</evidence>
<reference evidence="24" key="1">
    <citation type="journal article" date="2024" name="IScience">
        <title>Strigolactones Initiate the Formation of Haustorium-like Structures in Castilleja.</title>
        <authorList>
            <person name="Buerger M."/>
            <person name="Peterson D."/>
            <person name="Chory J."/>
        </authorList>
    </citation>
    <scope>NUCLEOTIDE SEQUENCE [LARGE SCALE GENOMIC DNA]</scope>
</reference>
<name>A0ABD3EDB6_9LAMI</name>
<keyword evidence="12 20" id="KW-0418">Kinase</keyword>
<evidence type="ECO:0000256" key="8">
    <source>
        <dbReference type="ARBA" id="ARBA00022640"/>
    </source>
</evidence>
<evidence type="ECO:0000256" key="6">
    <source>
        <dbReference type="ARBA" id="ARBA00012142"/>
    </source>
</evidence>
<dbReference type="SUPFAM" id="SSF50800">
    <property type="entry name" value="PK beta-barrel domain-like"/>
    <property type="match status" value="1"/>
</dbReference>
<evidence type="ECO:0000256" key="12">
    <source>
        <dbReference type="ARBA" id="ARBA00022777"/>
    </source>
</evidence>
<dbReference type="InterPro" id="IPR015795">
    <property type="entry name" value="Pyrv_Knase_C"/>
</dbReference>
<comment type="catalytic activity">
    <reaction evidence="19 20">
        <text>pyruvate + ATP = phosphoenolpyruvate + ADP + H(+)</text>
        <dbReference type="Rhea" id="RHEA:18157"/>
        <dbReference type="ChEBI" id="CHEBI:15361"/>
        <dbReference type="ChEBI" id="CHEBI:15378"/>
        <dbReference type="ChEBI" id="CHEBI:30616"/>
        <dbReference type="ChEBI" id="CHEBI:58702"/>
        <dbReference type="ChEBI" id="CHEBI:456216"/>
        <dbReference type="EC" id="2.7.1.40"/>
    </reaction>
</comment>
<keyword evidence="10" id="KW-0479">Metal-binding</keyword>
<keyword evidence="14 20" id="KW-0460">Magnesium</keyword>
<evidence type="ECO:0000256" key="15">
    <source>
        <dbReference type="ARBA" id="ARBA00022946"/>
    </source>
</evidence>
<dbReference type="FunFam" id="2.40.33.10:FF:000003">
    <property type="entry name" value="Pyruvate kinase"/>
    <property type="match status" value="1"/>
</dbReference>
<dbReference type="FunFam" id="3.40.1380.20:FF:000008">
    <property type="entry name" value="Pyruvate kinase"/>
    <property type="match status" value="1"/>
</dbReference>
<accession>A0ABD3EDB6</accession>